<evidence type="ECO:0000313" key="1">
    <source>
        <dbReference type="EMBL" id="AVQ31359.1"/>
    </source>
</evidence>
<dbReference type="GeneID" id="77468142"/>
<keyword evidence="2" id="KW-1185">Reference proteome</keyword>
<dbReference type="RefSeq" id="WP_005947362.1">
    <property type="nucleotide sequence ID" value="NZ_CP028103.1"/>
</dbReference>
<protein>
    <submittedName>
        <fullName evidence="1">GNAT family N-acetyltransferase</fullName>
    </submittedName>
</protein>
<name>A0ABN5JJU9_FUSVA</name>
<dbReference type="InterPro" id="IPR016181">
    <property type="entry name" value="Acyl_CoA_acyltransferase"/>
</dbReference>
<dbReference type="Proteomes" id="UP000241238">
    <property type="component" value="Chromosome"/>
</dbReference>
<evidence type="ECO:0000313" key="2">
    <source>
        <dbReference type="Proteomes" id="UP000241238"/>
    </source>
</evidence>
<organism evidence="1 2">
    <name type="scientific">Fusobacterium varium ATCC 27725</name>
    <dbReference type="NCBI Taxonomy" id="469618"/>
    <lineage>
        <taxon>Bacteria</taxon>
        <taxon>Fusobacteriati</taxon>
        <taxon>Fusobacteriota</taxon>
        <taxon>Fusobacteriia</taxon>
        <taxon>Fusobacteriales</taxon>
        <taxon>Fusobacteriaceae</taxon>
        <taxon>Fusobacterium</taxon>
    </lineage>
</organism>
<dbReference type="SUPFAM" id="SSF55729">
    <property type="entry name" value="Acyl-CoA N-acyltransferases (Nat)"/>
    <property type="match status" value="1"/>
</dbReference>
<dbReference type="Gene3D" id="3.40.630.30">
    <property type="match status" value="1"/>
</dbReference>
<reference evidence="2" key="1">
    <citation type="journal article" date="2018" name="MSphere">
        <title>Fusobacterium Genomics Using MinION and Illumina Sequencing Enables Genome Completion and Correction.</title>
        <authorList>
            <person name="Todd S.M."/>
            <person name="Settlage R.E."/>
            <person name="Lahmers K.K."/>
            <person name="Slade D.J."/>
        </authorList>
    </citation>
    <scope>NUCLEOTIDE SEQUENCE [LARGE SCALE GENOMIC DNA]</scope>
    <source>
        <strain evidence="2">ATCC 27725</strain>
    </source>
</reference>
<gene>
    <name evidence="1" type="ORF">C4N18_09065</name>
</gene>
<proteinExistence type="predicted"/>
<accession>A0ABN5JJU9</accession>
<sequence length="312" mass="36994">MRIIKYENKYKEEWDKFVNISKNGTFLLNRDYMEYHSDRFPDHSYIFLDEKGKISALIPGTIKDEIFYSHRGLTYGGLILDKNSKMVDVLEYFELLNSELKKSGIKKVIYKSIPYIYHSYPSQEDEYALFKQKAEIFSLGIASTIELDKEFKFNKSRKSSISKAKRYGLEIKKDENFKEFWKLLEENLQNTHEAKPVHNINEILYLKKKFLEKIKLYVVFEKESLIAGVVVYEMKEVCHIQYISANERGKEISALDFLFEYLIKIEFKDKKYFDFGTSTEDNGNFLNKGLIFQKEGFGARGIVYKQYIYNIK</sequence>
<dbReference type="EMBL" id="CP028103">
    <property type="protein sequence ID" value="AVQ31359.1"/>
    <property type="molecule type" value="Genomic_DNA"/>
</dbReference>